<proteinExistence type="predicted"/>
<dbReference type="EMBL" id="JAASQL010000001">
    <property type="protein sequence ID" value="NIJ45032.1"/>
    <property type="molecule type" value="Genomic_DNA"/>
</dbReference>
<reference evidence="1 2" key="1">
    <citation type="submission" date="2020-03" db="EMBL/GenBank/DDBJ databases">
        <title>Genomic Encyclopedia of Type Strains, Phase IV (KMG-IV): sequencing the most valuable type-strain genomes for metagenomic binning, comparative biology and taxonomic classification.</title>
        <authorList>
            <person name="Goeker M."/>
        </authorList>
    </citation>
    <scope>NUCLEOTIDE SEQUENCE [LARGE SCALE GENOMIC DNA]</scope>
    <source>
        <strain evidence="1 2">DSM 101599</strain>
    </source>
</reference>
<dbReference type="RefSeq" id="WP_167186148.1">
    <property type="nucleotide sequence ID" value="NZ_JAASQL010000001.1"/>
</dbReference>
<organism evidence="1 2">
    <name type="scientific">Wenyingzhuangia heitensis</name>
    <dbReference type="NCBI Taxonomy" id="1487859"/>
    <lineage>
        <taxon>Bacteria</taxon>
        <taxon>Pseudomonadati</taxon>
        <taxon>Bacteroidota</taxon>
        <taxon>Flavobacteriia</taxon>
        <taxon>Flavobacteriales</taxon>
        <taxon>Flavobacteriaceae</taxon>
        <taxon>Wenyingzhuangia</taxon>
    </lineage>
</organism>
<sequence length="53" mass="6238">MKNETNNINEQNKVDYQKKKAEKALIKAKEVEALQLSNGKHYQRINSKTYILM</sequence>
<keyword evidence="2" id="KW-1185">Reference proteome</keyword>
<accession>A0ABX0UD90</accession>
<protein>
    <submittedName>
        <fullName evidence="1">Uncharacterized protein</fullName>
    </submittedName>
</protein>
<evidence type="ECO:0000313" key="2">
    <source>
        <dbReference type="Proteomes" id="UP000745859"/>
    </source>
</evidence>
<dbReference type="Proteomes" id="UP000745859">
    <property type="component" value="Unassembled WGS sequence"/>
</dbReference>
<evidence type="ECO:0000313" key="1">
    <source>
        <dbReference type="EMBL" id="NIJ45032.1"/>
    </source>
</evidence>
<gene>
    <name evidence="1" type="ORF">FHR24_001471</name>
</gene>
<name>A0ABX0UD90_9FLAO</name>
<comment type="caution">
    <text evidence="1">The sequence shown here is derived from an EMBL/GenBank/DDBJ whole genome shotgun (WGS) entry which is preliminary data.</text>
</comment>